<feature type="domain" description="Reverse transcriptase zinc-binding" evidence="1">
    <location>
        <begin position="354"/>
        <end position="438"/>
    </location>
</feature>
<proteinExistence type="predicted"/>
<gene>
    <name evidence="2" type="ORF">M8C21_023078</name>
</gene>
<name>A0AAD5G7G7_AMBAR</name>
<sequence length="472" mass="53853">VARLILDSGGSKRGFPMTELMNGSAPSYVFNKSLFLNHGNQPLVSIKAIKGSNPRNNINMLGIARLHDSNRDHRGLRSTCCLTNGNNGARHLSHGIRSTDGELAEPSIRDAFRLCVQNGATRGDIDTCYTQEKSPGQKKELTCEYENFLIQFETQRTRSEIEIDYLTRRLVEANYASDTDEKTIESSTTEKEKENEMKASLVIKQLQEKKQRKICLPAIGRRGIKMGFPGCWKALVIAVKHMQLQGIQFQNFIRGRPGDGATLGFWLDLWLGTSLLKDRWPSLFKLERKKNCTVKDRLNAVSDQMLLVPDWSRGPRSVQELSELQDVEFLLQKCSFSDVADNWMWGNDVNKQFSVALVKELLRTGRDLLSQQLMKWTAWVPLKVNIFVWRVELDRIATKNSLARRGIHIQDSRCSLCTADHEDIQHMFVGCGFTYGVWSSIGKWGRFNPMLFADMKDILHIHDSLAVFKWPR</sequence>
<dbReference type="EMBL" id="JAMZMK010010821">
    <property type="protein sequence ID" value="KAI7730241.1"/>
    <property type="molecule type" value="Genomic_DNA"/>
</dbReference>
<reference evidence="2" key="1">
    <citation type="submission" date="2022-06" db="EMBL/GenBank/DDBJ databases">
        <title>Uncovering the hologenomic basis of an extraordinary plant invasion.</title>
        <authorList>
            <person name="Bieker V.C."/>
            <person name="Martin M.D."/>
            <person name="Gilbert T."/>
            <person name="Hodgins K."/>
            <person name="Battlay P."/>
            <person name="Petersen B."/>
            <person name="Wilson J."/>
        </authorList>
    </citation>
    <scope>NUCLEOTIDE SEQUENCE</scope>
    <source>
        <strain evidence="2">AA19_3_7</strain>
        <tissue evidence="2">Leaf</tissue>
    </source>
</reference>
<feature type="non-terminal residue" evidence="2">
    <location>
        <position position="1"/>
    </location>
</feature>
<evidence type="ECO:0000313" key="3">
    <source>
        <dbReference type="Proteomes" id="UP001206925"/>
    </source>
</evidence>
<comment type="caution">
    <text evidence="2">The sequence shown here is derived from an EMBL/GenBank/DDBJ whole genome shotgun (WGS) entry which is preliminary data.</text>
</comment>
<dbReference type="Proteomes" id="UP001206925">
    <property type="component" value="Unassembled WGS sequence"/>
</dbReference>
<keyword evidence="3" id="KW-1185">Reference proteome</keyword>
<dbReference type="InterPro" id="IPR026960">
    <property type="entry name" value="RVT-Znf"/>
</dbReference>
<accession>A0AAD5G7G7</accession>
<dbReference type="PANTHER" id="PTHR36617:SF15">
    <property type="entry name" value="REVERSE TRANSCRIPTASE ZINC-BINDING DOMAIN-CONTAINING PROTEIN"/>
    <property type="match status" value="1"/>
</dbReference>
<dbReference type="AlphaFoldDB" id="A0AAD5G7G7"/>
<dbReference type="PANTHER" id="PTHR36617">
    <property type="entry name" value="PROTEIN, PUTATIVE-RELATED"/>
    <property type="match status" value="1"/>
</dbReference>
<organism evidence="2 3">
    <name type="scientific">Ambrosia artemisiifolia</name>
    <name type="common">Common ragweed</name>
    <dbReference type="NCBI Taxonomy" id="4212"/>
    <lineage>
        <taxon>Eukaryota</taxon>
        <taxon>Viridiplantae</taxon>
        <taxon>Streptophyta</taxon>
        <taxon>Embryophyta</taxon>
        <taxon>Tracheophyta</taxon>
        <taxon>Spermatophyta</taxon>
        <taxon>Magnoliopsida</taxon>
        <taxon>eudicotyledons</taxon>
        <taxon>Gunneridae</taxon>
        <taxon>Pentapetalae</taxon>
        <taxon>asterids</taxon>
        <taxon>campanulids</taxon>
        <taxon>Asterales</taxon>
        <taxon>Asteraceae</taxon>
        <taxon>Asteroideae</taxon>
        <taxon>Heliantheae alliance</taxon>
        <taxon>Heliantheae</taxon>
        <taxon>Ambrosia</taxon>
    </lineage>
</organism>
<evidence type="ECO:0000259" key="1">
    <source>
        <dbReference type="Pfam" id="PF13966"/>
    </source>
</evidence>
<evidence type="ECO:0000313" key="2">
    <source>
        <dbReference type="EMBL" id="KAI7730241.1"/>
    </source>
</evidence>
<dbReference type="Pfam" id="PF13966">
    <property type="entry name" value="zf-RVT"/>
    <property type="match status" value="1"/>
</dbReference>
<protein>
    <recommendedName>
        <fullName evidence="1">Reverse transcriptase zinc-binding domain-containing protein</fullName>
    </recommendedName>
</protein>